<reference evidence="2" key="1">
    <citation type="submission" date="2021-01" db="EMBL/GenBank/DDBJ databases">
        <title>Adiantum capillus-veneris genome.</title>
        <authorList>
            <person name="Fang Y."/>
            <person name="Liao Q."/>
        </authorList>
    </citation>
    <scope>NUCLEOTIDE SEQUENCE</scope>
    <source>
        <strain evidence="2">H3</strain>
        <tissue evidence="2">Leaf</tissue>
    </source>
</reference>
<protein>
    <recommendedName>
        <fullName evidence="1">60S ribosomal protein L7a</fullName>
    </recommendedName>
</protein>
<dbReference type="GO" id="GO:0003723">
    <property type="term" value="F:RNA binding"/>
    <property type="evidence" value="ECO:0007669"/>
    <property type="project" value="UniProtKB-UniRule"/>
</dbReference>
<evidence type="ECO:0000313" key="2">
    <source>
        <dbReference type="EMBL" id="KAI5067366.1"/>
    </source>
</evidence>
<dbReference type="Gene3D" id="3.30.1330.30">
    <property type="match status" value="1"/>
</dbReference>
<gene>
    <name evidence="2" type="ORF">GOP47_0017894</name>
</gene>
<sequence>MAGTKFPVRATAEKKKTLEKVQNSWFEKRPEQFGIGGALYPKKDLHIFFKWPKYVRLQRQRRILNQWLKAPPALNQFTKTLDKNMASSLFKMLIKYRPDDKATKKERLLKKAQAKAKGKTIESKNPIVVKYGINHVT</sequence>
<dbReference type="OrthoDB" id="1882850at2759"/>
<comment type="caution">
    <text evidence="2">The sequence shown here is derived from an EMBL/GenBank/DDBJ whole genome shotgun (WGS) entry which is preliminary data.</text>
</comment>
<dbReference type="InterPro" id="IPR001921">
    <property type="entry name" value="Ribosomal_eL8_euk"/>
</dbReference>
<dbReference type="PRINTS" id="PR00882">
    <property type="entry name" value="RIBOSOMALL7A"/>
</dbReference>
<keyword evidence="3" id="KW-1185">Reference proteome</keyword>
<dbReference type="InterPro" id="IPR029064">
    <property type="entry name" value="Ribosomal_eL30-like_sf"/>
</dbReference>
<comment type="function">
    <text evidence="1">Component of the ribosome.</text>
</comment>
<dbReference type="EMBL" id="JABFUD020000017">
    <property type="protein sequence ID" value="KAI5067366.1"/>
    <property type="molecule type" value="Genomic_DNA"/>
</dbReference>
<dbReference type="Proteomes" id="UP000886520">
    <property type="component" value="Chromosome 17"/>
</dbReference>
<evidence type="ECO:0000313" key="3">
    <source>
        <dbReference type="Proteomes" id="UP000886520"/>
    </source>
</evidence>
<comment type="similarity">
    <text evidence="1">Belongs to the eukaryotic ribosomal protein eL8 family.</text>
</comment>
<evidence type="ECO:0000256" key="1">
    <source>
        <dbReference type="RuleBase" id="RU367042"/>
    </source>
</evidence>
<organism evidence="2 3">
    <name type="scientific">Adiantum capillus-veneris</name>
    <name type="common">Maidenhair fern</name>
    <dbReference type="NCBI Taxonomy" id="13818"/>
    <lineage>
        <taxon>Eukaryota</taxon>
        <taxon>Viridiplantae</taxon>
        <taxon>Streptophyta</taxon>
        <taxon>Embryophyta</taxon>
        <taxon>Tracheophyta</taxon>
        <taxon>Polypodiopsida</taxon>
        <taxon>Polypodiidae</taxon>
        <taxon>Polypodiales</taxon>
        <taxon>Pteridineae</taxon>
        <taxon>Pteridaceae</taxon>
        <taxon>Vittarioideae</taxon>
        <taxon>Adiantum</taxon>
    </lineage>
</organism>
<accession>A0A9D4UHE6</accession>
<dbReference type="AlphaFoldDB" id="A0A9D4UHE6"/>
<keyword evidence="1" id="KW-0687">Ribonucleoprotein</keyword>
<dbReference type="GO" id="GO:0022625">
    <property type="term" value="C:cytosolic large ribosomal subunit"/>
    <property type="evidence" value="ECO:0007669"/>
    <property type="project" value="UniProtKB-UniRule"/>
</dbReference>
<proteinExistence type="inferred from homology"/>
<keyword evidence="1" id="KW-0689">Ribosomal protein</keyword>
<name>A0A9D4UHE6_ADICA</name>